<dbReference type="InterPro" id="IPR007397">
    <property type="entry name" value="F-box-assoc_dom"/>
</dbReference>
<sequence>MISLCSVAGYALYGGISLSHRPCGRGSLNGMDLSPSTATESHLIGSCSTYFIRKRGIYLKNIHGQEGFNYWEISTMSMHMWKIEILPRDYGQPFPDDKVKECFFVPNGGKRQVIDLEKEGYPEQWMDVMQPDIIVRDWYSTKPNFTSTYFAHVVLLSKKKEAIQDFLPGLQSDLKWTQIEYRFRHYGPGVRYIHFEHGAGDMGRPKGARVTNSSITIEPEDLST</sequence>
<feature type="domain" description="FBA" evidence="1">
    <location>
        <begin position="48"/>
        <end position="219"/>
    </location>
</feature>
<organism evidence="2 3">
    <name type="scientific">Staurois parvus</name>
    <dbReference type="NCBI Taxonomy" id="386267"/>
    <lineage>
        <taxon>Eukaryota</taxon>
        <taxon>Metazoa</taxon>
        <taxon>Chordata</taxon>
        <taxon>Craniata</taxon>
        <taxon>Vertebrata</taxon>
        <taxon>Euteleostomi</taxon>
        <taxon>Amphibia</taxon>
        <taxon>Batrachia</taxon>
        <taxon>Anura</taxon>
        <taxon>Neobatrachia</taxon>
        <taxon>Ranoidea</taxon>
        <taxon>Ranidae</taxon>
        <taxon>Staurois</taxon>
    </lineage>
</organism>
<dbReference type="SUPFAM" id="SSF49785">
    <property type="entry name" value="Galactose-binding domain-like"/>
    <property type="match status" value="1"/>
</dbReference>
<comment type="caution">
    <text evidence="2">The sequence shown here is derived from an EMBL/GenBank/DDBJ whole genome shotgun (WGS) entry which is preliminary data.</text>
</comment>
<dbReference type="InterPro" id="IPR039752">
    <property type="entry name" value="F-box_only"/>
</dbReference>
<dbReference type="PANTHER" id="PTHR12125:SF5">
    <property type="entry name" value="F-BOX DOMAIN-CONTAINING PROTEIN"/>
    <property type="match status" value="1"/>
</dbReference>
<proteinExistence type="predicted"/>
<dbReference type="Gene3D" id="2.60.120.260">
    <property type="entry name" value="Galactose-binding domain-like"/>
    <property type="match status" value="1"/>
</dbReference>
<dbReference type="PANTHER" id="PTHR12125">
    <property type="entry name" value="F-BOX ONLY PROTEIN 6-LIKE PROTEIN"/>
    <property type="match status" value="1"/>
</dbReference>
<dbReference type="InterPro" id="IPR008979">
    <property type="entry name" value="Galactose-bd-like_sf"/>
</dbReference>
<keyword evidence="3" id="KW-1185">Reference proteome</keyword>
<evidence type="ECO:0000259" key="1">
    <source>
        <dbReference type="PROSITE" id="PS51114"/>
    </source>
</evidence>
<evidence type="ECO:0000313" key="2">
    <source>
        <dbReference type="EMBL" id="CAI9606663.1"/>
    </source>
</evidence>
<dbReference type="SMART" id="SM01198">
    <property type="entry name" value="FBA"/>
    <property type="match status" value="1"/>
</dbReference>
<dbReference type="Proteomes" id="UP001162483">
    <property type="component" value="Unassembled WGS sequence"/>
</dbReference>
<protein>
    <recommendedName>
        <fullName evidence="1">FBA domain-containing protein</fullName>
    </recommendedName>
</protein>
<accession>A0ABN9GGK6</accession>
<dbReference type="PROSITE" id="PS51114">
    <property type="entry name" value="FBA"/>
    <property type="match status" value="1"/>
</dbReference>
<name>A0ABN9GGK6_9NEOB</name>
<reference evidence="2" key="1">
    <citation type="submission" date="2023-05" db="EMBL/GenBank/DDBJ databases">
        <authorList>
            <person name="Stuckert A."/>
        </authorList>
    </citation>
    <scope>NUCLEOTIDE SEQUENCE</scope>
</reference>
<evidence type="ECO:0000313" key="3">
    <source>
        <dbReference type="Proteomes" id="UP001162483"/>
    </source>
</evidence>
<dbReference type="EMBL" id="CATNWA010018310">
    <property type="protein sequence ID" value="CAI9606663.1"/>
    <property type="molecule type" value="Genomic_DNA"/>
</dbReference>
<gene>
    <name evidence="2" type="ORF">SPARVUS_LOCUS13813644</name>
</gene>
<dbReference type="Pfam" id="PF04300">
    <property type="entry name" value="FBA"/>
    <property type="match status" value="1"/>
</dbReference>